<reference evidence="2" key="1">
    <citation type="submission" date="2020-10" db="EMBL/GenBank/DDBJ databases">
        <authorList>
            <person name="Castelo-Branco R."/>
            <person name="Eusebio N."/>
            <person name="Adriana R."/>
            <person name="Vieira A."/>
            <person name="Brugerolle De Fraissinette N."/>
            <person name="Rezende De Castro R."/>
            <person name="Schneider M.P."/>
            <person name="Vasconcelos V."/>
            <person name="Leao P.N."/>
        </authorList>
    </citation>
    <scope>NUCLEOTIDE SEQUENCE</scope>
    <source>
        <strain evidence="2">LEGE 11467</strain>
    </source>
</reference>
<dbReference type="AlphaFoldDB" id="A0A928VY28"/>
<proteinExistence type="predicted"/>
<dbReference type="EMBL" id="JADEXN010000129">
    <property type="protein sequence ID" value="MBE9040892.1"/>
    <property type="molecule type" value="Genomic_DNA"/>
</dbReference>
<keyword evidence="2" id="KW-0540">Nuclease</keyword>
<dbReference type="Gene3D" id="3.90.1570.10">
    <property type="entry name" value="tt1808, chain A"/>
    <property type="match status" value="1"/>
</dbReference>
<protein>
    <submittedName>
        <fullName evidence="2">Uma2 family endonuclease</fullName>
    </submittedName>
</protein>
<dbReference type="PANTHER" id="PTHR34107:SF5">
    <property type="entry name" value="SLL1355 PROTEIN"/>
    <property type="match status" value="1"/>
</dbReference>
<keyword evidence="2" id="KW-0378">Hydrolase</keyword>
<dbReference type="RefSeq" id="WP_264321126.1">
    <property type="nucleotide sequence ID" value="NZ_JADEXN010000129.1"/>
</dbReference>
<dbReference type="InterPro" id="IPR008538">
    <property type="entry name" value="Uma2"/>
</dbReference>
<sequence length="192" mass="21945">MKNKIKTKYSLEAFLQLPETKPASEYINGKILQKPMPKGKHSRLQLKLCNRINESAESQKIAYAFPELRCSFGTRSIVPDVAVFKWSRIPFEADGEVPNDFLLSPDWTIEILSPEQSSNRVIGNILYCLEHGCTLGWLVDPADRSILVFRRDRQPELLQGPDRPSVLEDIQLELTIDTIFSWLKMSGRSPQN</sequence>
<dbReference type="SUPFAM" id="SSF52980">
    <property type="entry name" value="Restriction endonuclease-like"/>
    <property type="match status" value="1"/>
</dbReference>
<evidence type="ECO:0000313" key="3">
    <source>
        <dbReference type="Proteomes" id="UP000621799"/>
    </source>
</evidence>
<feature type="domain" description="Putative restriction endonuclease" evidence="1">
    <location>
        <begin position="11"/>
        <end position="176"/>
    </location>
</feature>
<evidence type="ECO:0000259" key="1">
    <source>
        <dbReference type="Pfam" id="PF05685"/>
    </source>
</evidence>
<dbReference type="PANTHER" id="PTHR34107">
    <property type="entry name" value="SLL0198 PROTEIN-RELATED"/>
    <property type="match status" value="1"/>
</dbReference>
<dbReference type="Pfam" id="PF05685">
    <property type="entry name" value="Uma2"/>
    <property type="match status" value="1"/>
</dbReference>
<keyword evidence="2" id="KW-0255">Endonuclease</keyword>
<dbReference type="InterPro" id="IPR012296">
    <property type="entry name" value="Nuclease_put_TT1808"/>
</dbReference>
<accession>A0A928VY28</accession>
<organism evidence="2 3">
    <name type="scientific">Zarconia navalis LEGE 11467</name>
    <dbReference type="NCBI Taxonomy" id="1828826"/>
    <lineage>
        <taxon>Bacteria</taxon>
        <taxon>Bacillati</taxon>
        <taxon>Cyanobacteriota</taxon>
        <taxon>Cyanophyceae</taxon>
        <taxon>Oscillatoriophycideae</taxon>
        <taxon>Oscillatoriales</taxon>
        <taxon>Oscillatoriales incertae sedis</taxon>
        <taxon>Zarconia</taxon>
        <taxon>Zarconia navalis</taxon>
    </lineage>
</organism>
<dbReference type="InterPro" id="IPR011335">
    <property type="entry name" value="Restrct_endonuc-II-like"/>
</dbReference>
<dbReference type="GO" id="GO:0004519">
    <property type="term" value="F:endonuclease activity"/>
    <property type="evidence" value="ECO:0007669"/>
    <property type="project" value="UniProtKB-KW"/>
</dbReference>
<name>A0A928VY28_9CYAN</name>
<dbReference type="Proteomes" id="UP000621799">
    <property type="component" value="Unassembled WGS sequence"/>
</dbReference>
<dbReference type="CDD" id="cd06260">
    <property type="entry name" value="DUF820-like"/>
    <property type="match status" value="1"/>
</dbReference>
<evidence type="ECO:0000313" key="2">
    <source>
        <dbReference type="EMBL" id="MBE9040892.1"/>
    </source>
</evidence>
<comment type="caution">
    <text evidence="2">The sequence shown here is derived from an EMBL/GenBank/DDBJ whole genome shotgun (WGS) entry which is preliminary data.</text>
</comment>
<keyword evidence="3" id="KW-1185">Reference proteome</keyword>
<gene>
    <name evidence="2" type="ORF">IQ235_08885</name>
</gene>